<dbReference type="Proteomes" id="UP001183682">
    <property type="component" value="Unassembled WGS sequence"/>
</dbReference>
<dbReference type="EMBL" id="JARPZN010000002">
    <property type="protein sequence ID" value="MDT2689609.1"/>
    <property type="molecule type" value="Genomic_DNA"/>
</dbReference>
<gene>
    <name evidence="1" type="ORF">P7E30_05195</name>
</gene>
<evidence type="ECO:0000313" key="1">
    <source>
        <dbReference type="EMBL" id="MDT2689609.1"/>
    </source>
</evidence>
<accession>A0AAE4HRL8</accession>
<organism evidence="1 2">
    <name type="scientific">Enterococcus gallinarum</name>
    <dbReference type="NCBI Taxonomy" id="1353"/>
    <lineage>
        <taxon>Bacteria</taxon>
        <taxon>Bacillati</taxon>
        <taxon>Bacillota</taxon>
        <taxon>Bacilli</taxon>
        <taxon>Lactobacillales</taxon>
        <taxon>Enterococcaceae</taxon>
        <taxon>Enterococcus</taxon>
    </lineage>
</organism>
<sequence>MSKENEELLNMGMGILKHADASKLESVNVDVTKRPDGSRRIAIKLVYPEEVEKKVDGFLYSALNTTAEERGKKISDLIRGASGL</sequence>
<name>A0AAE4HRL8_ENTGA</name>
<proteinExistence type="predicted"/>
<comment type="caution">
    <text evidence="1">The sequence shown here is derived from an EMBL/GenBank/DDBJ whole genome shotgun (WGS) entry which is preliminary data.</text>
</comment>
<dbReference type="RefSeq" id="WP_311809765.1">
    <property type="nucleotide sequence ID" value="NZ_JARPZN010000002.1"/>
</dbReference>
<dbReference type="AlphaFoldDB" id="A0AAE4HRL8"/>
<evidence type="ECO:0000313" key="2">
    <source>
        <dbReference type="Proteomes" id="UP001183682"/>
    </source>
</evidence>
<protein>
    <submittedName>
        <fullName evidence="1">Uncharacterized protein</fullName>
    </submittedName>
</protein>
<reference evidence="1" key="1">
    <citation type="submission" date="2023-03" db="EMBL/GenBank/DDBJ databases">
        <authorList>
            <person name="Shen W."/>
            <person name="Cai J."/>
        </authorList>
    </citation>
    <scope>NUCLEOTIDE SEQUENCE</scope>
    <source>
        <strain evidence="1">K69-2</strain>
    </source>
</reference>